<keyword evidence="3" id="KW-1185">Reference proteome</keyword>
<dbReference type="EMBL" id="AAMT01000008">
    <property type="protein sequence ID" value="EAQ12510.1"/>
    <property type="molecule type" value="Genomic_DNA"/>
</dbReference>
<sequence length="229" mass="25614">MQHQMIENDTGRHRLAHGHGTDADTGVVTALGDDFGRLARFRDRLARGQDRRCRLDREPADDVLPGRNTTKNAARVVRREHRLAVVPHVDFVRIGLARQAGRVHAFTDLDALHGVDRHHRSGQIGVELGIDRRPKARGRTAHDHLDHRADGRARLAQPVEVVGPCRGSLGVRHPERIALDLVPVETAAVDLVLAHAGHVAAHLDSRHQHLERLTRDTARRDAGRRFARR</sequence>
<accession>A3VGV5</accession>
<reference evidence="2 3" key="1">
    <citation type="journal article" date="2010" name="J. Bacteriol.">
        <title>Genome sequences of Pelagibaca bermudensis HTCC2601T and Maritimibacter alkaliphilus HTCC2654T, the type strains of two marine Roseobacter genera.</title>
        <authorList>
            <person name="Thrash J.C."/>
            <person name="Cho J.C."/>
            <person name="Ferriera S."/>
            <person name="Johnson J."/>
            <person name="Vergin K.L."/>
            <person name="Giovannoni S.J."/>
        </authorList>
    </citation>
    <scope>NUCLEOTIDE SEQUENCE [LARGE SCALE GENOMIC DNA]</scope>
    <source>
        <strain evidence="2 3">HTCC2654</strain>
    </source>
</reference>
<organism evidence="2 3">
    <name type="scientific">Maritimibacter alkaliphilus HTCC2654</name>
    <dbReference type="NCBI Taxonomy" id="314271"/>
    <lineage>
        <taxon>Bacteria</taxon>
        <taxon>Pseudomonadati</taxon>
        <taxon>Pseudomonadota</taxon>
        <taxon>Alphaproteobacteria</taxon>
        <taxon>Rhodobacterales</taxon>
        <taxon>Roseobacteraceae</taxon>
        <taxon>Maritimibacter</taxon>
    </lineage>
</organism>
<proteinExistence type="predicted"/>
<evidence type="ECO:0000313" key="2">
    <source>
        <dbReference type="EMBL" id="EAQ12510.1"/>
    </source>
</evidence>
<dbReference type="Proteomes" id="UP000002931">
    <property type="component" value="Unassembled WGS sequence"/>
</dbReference>
<dbReference type="STRING" id="314271.RB2654_14530"/>
<protein>
    <submittedName>
        <fullName evidence="2">Uncharacterized protein</fullName>
    </submittedName>
</protein>
<gene>
    <name evidence="2" type="ORF">RB2654_14530</name>
</gene>
<feature type="region of interest" description="Disordered" evidence="1">
    <location>
        <begin position="1"/>
        <end position="21"/>
    </location>
</feature>
<dbReference type="eggNOG" id="ENOG50347YY">
    <property type="taxonomic scope" value="Bacteria"/>
</dbReference>
<dbReference type="HOGENOM" id="CLU_1208628_0_0_5"/>
<name>A3VGV5_9RHOB</name>
<evidence type="ECO:0000256" key="1">
    <source>
        <dbReference type="SAM" id="MobiDB-lite"/>
    </source>
</evidence>
<dbReference type="AlphaFoldDB" id="A3VGV5"/>
<evidence type="ECO:0000313" key="3">
    <source>
        <dbReference type="Proteomes" id="UP000002931"/>
    </source>
</evidence>
<comment type="caution">
    <text evidence="2">The sequence shown here is derived from an EMBL/GenBank/DDBJ whole genome shotgun (WGS) entry which is preliminary data.</text>
</comment>